<gene>
    <name evidence="2" type="ORF">EVG20_g1287</name>
</gene>
<feature type="domain" description="F-box" evidence="1">
    <location>
        <begin position="127"/>
        <end position="190"/>
    </location>
</feature>
<dbReference type="AlphaFoldDB" id="A0A4Y9ZD76"/>
<organism evidence="2 3">
    <name type="scientific">Dentipellis fragilis</name>
    <dbReference type="NCBI Taxonomy" id="205917"/>
    <lineage>
        <taxon>Eukaryota</taxon>
        <taxon>Fungi</taxon>
        <taxon>Dikarya</taxon>
        <taxon>Basidiomycota</taxon>
        <taxon>Agaricomycotina</taxon>
        <taxon>Agaricomycetes</taxon>
        <taxon>Russulales</taxon>
        <taxon>Hericiaceae</taxon>
        <taxon>Dentipellis</taxon>
    </lineage>
</organism>
<accession>A0A4Y9ZD76</accession>
<dbReference type="Proteomes" id="UP000298327">
    <property type="component" value="Unassembled WGS sequence"/>
</dbReference>
<dbReference type="EMBL" id="SEOQ01000039">
    <property type="protein sequence ID" value="TFY71718.1"/>
    <property type="molecule type" value="Genomic_DNA"/>
</dbReference>
<sequence length="639" mass="72650">MHCHDRLHSALTTFVPLQHQLQLASSSPRNRFESCQELNNRQKLLSSEYSLVLIIDTCRLTEHSLGMLPSEFWDAITEQRFKSIEDPASSADHTSNKSTAKLFDAEIAAIDRMRCLFVRRRHAHLPIARLPPEILARIFWYAPRDISSTDSRVAKMYMPDPESIISITRVCSQWRSAALAHGKLWSDIHLSRRGVSMFLARSVGHALGLEALHTEQIKRLQASLRPCDWSRIQMLGVHCSPAELVQLLQSHDLRTLELLCTKNSGYNGINTPLFSHTCPIAFPATLSTLDISCFPISWETFPRLTHLTGLEIHAGPPSPAFSSIHPDDRYCTLKEMADILCRLPCLQSLSLSNVFSRKKERRTSHVSSVDPHTTTISLPHLTTLMLTGSGNMYIKLFAAISSMRPPTVIVLEVEPDYDDLLDLQTLLDKCYEMVDSPYSLKFNLLRDNHPQIASLSLTLHDKHRFDSGDRQPNIYMALKQPPYDLINNMRQYFPLEEVVHLELSRDPAADSRHHKTLVFYLFLDIDQSVTHLKLSHNAIREALSTLGRGYNPIGPDESVPESELESEGPKCRTYFPNLQYLELNDKTKSVTPEEITEVLRKRYESGARLQELCVDSGSEITEEQRSCLQQYVGGSIDWR</sequence>
<dbReference type="OrthoDB" id="3365698at2759"/>
<proteinExistence type="predicted"/>
<protein>
    <recommendedName>
        <fullName evidence="1">F-box domain-containing protein</fullName>
    </recommendedName>
</protein>
<dbReference type="SUPFAM" id="SSF52047">
    <property type="entry name" value="RNI-like"/>
    <property type="match status" value="1"/>
</dbReference>
<keyword evidence="3" id="KW-1185">Reference proteome</keyword>
<dbReference type="SUPFAM" id="SSF81383">
    <property type="entry name" value="F-box domain"/>
    <property type="match status" value="1"/>
</dbReference>
<name>A0A4Y9ZD76_9AGAM</name>
<evidence type="ECO:0000313" key="2">
    <source>
        <dbReference type="EMBL" id="TFY71718.1"/>
    </source>
</evidence>
<evidence type="ECO:0000259" key="1">
    <source>
        <dbReference type="Pfam" id="PF12937"/>
    </source>
</evidence>
<dbReference type="Gene3D" id="1.20.1280.50">
    <property type="match status" value="1"/>
</dbReference>
<dbReference type="Pfam" id="PF12937">
    <property type="entry name" value="F-box-like"/>
    <property type="match status" value="1"/>
</dbReference>
<comment type="caution">
    <text evidence="2">The sequence shown here is derived from an EMBL/GenBank/DDBJ whole genome shotgun (WGS) entry which is preliminary data.</text>
</comment>
<reference evidence="2 3" key="1">
    <citation type="submission" date="2019-02" db="EMBL/GenBank/DDBJ databases">
        <title>Genome sequencing of the rare red list fungi Dentipellis fragilis.</title>
        <authorList>
            <person name="Buettner E."/>
            <person name="Kellner H."/>
        </authorList>
    </citation>
    <scope>NUCLEOTIDE SEQUENCE [LARGE SCALE GENOMIC DNA]</scope>
    <source>
        <strain evidence="2 3">DSM 105465</strain>
    </source>
</reference>
<evidence type="ECO:0000313" key="3">
    <source>
        <dbReference type="Proteomes" id="UP000298327"/>
    </source>
</evidence>
<dbReference type="InterPro" id="IPR036047">
    <property type="entry name" value="F-box-like_dom_sf"/>
</dbReference>
<dbReference type="InterPro" id="IPR001810">
    <property type="entry name" value="F-box_dom"/>
</dbReference>